<dbReference type="InterPro" id="IPR006195">
    <property type="entry name" value="aa-tRNA-synth_II"/>
</dbReference>
<feature type="compositionally biased region" description="Basic and acidic residues" evidence="7">
    <location>
        <begin position="24"/>
        <end position="39"/>
    </location>
</feature>
<evidence type="ECO:0000256" key="5">
    <source>
        <dbReference type="ARBA" id="ARBA00022917"/>
    </source>
</evidence>
<dbReference type="Gene3D" id="3.30.930.10">
    <property type="entry name" value="Bira Bifunctional Protein, Domain 2"/>
    <property type="match status" value="2"/>
</dbReference>
<accession>A0A2C5YH25</accession>
<dbReference type="InterPro" id="IPR045864">
    <property type="entry name" value="aa-tRNA-synth_II/BPL/LPL"/>
</dbReference>
<gene>
    <name evidence="9" type="ORF">CDD81_7887</name>
</gene>
<dbReference type="PRINTS" id="PR01042">
    <property type="entry name" value="TRNASYNTHASP"/>
</dbReference>
<keyword evidence="2" id="KW-0436">Ligase</keyword>
<evidence type="ECO:0000256" key="6">
    <source>
        <dbReference type="ARBA" id="ARBA00023146"/>
    </source>
</evidence>
<dbReference type="InterPro" id="IPR002312">
    <property type="entry name" value="Asp/Asn-tRNA-synth_IIb"/>
</dbReference>
<name>A0A2C5YH25_9HYPO</name>
<feature type="domain" description="Aminoacyl-transfer RNA synthetases class-II family profile" evidence="8">
    <location>
        <begin position="180"/>
        <end position="589"/>
    </location>
</feature>
<evidence type="ECO:0000256" key="2">
    <source>
        <dbReference type="ARBA" id="ARBA00022598"/>
    </source>
</evidence>
<reference evidence="9 10" key="1">
    <citation type="submission" date="2017-06" db="EMBL/GenBank/DDBJ databases">
        <title>Ant-infecting Ophiocordyceps genomes reveal a high diversity of potential behavioral manipulation genes and a possible major role for enterotoxins.</title>
        <authorList>
            <person name="De Bekker C."/>
            <person name="Evans H.C."/>
            <person name="Brachmann A."/>
            <person name="Hughes D.P."/>
        </authorList>
    </citation>
    <scope>NUCLEOTIDE SEQUENCE [LARGE SCALE GENOMIC DNA]</scope>
    <source>
        <strain evidence="9 10">Map64</strain>
    </source>
</reference>
<protein>
    <recommendedName>
        <fullName evidence="8">Aminoacyl-transfer RNA synthetases class-II family profile domain-containing protein</fullName>
    </recommendedName>
</protein>
<dbReference type="OrthoDB" id="439710at2759"/>
<comment type="caution">
    <text evidence="9">The sequence shown here is derived from an EMBL/GenBank/DDBJ whole genome shotgun (WGS) entry which is preliminary data.</text>
</comment>
<dbReference type="PANTHER" id="PTHR22594">
    <property type="entry name" value="ASPARTYL/LYSYL-TRNA SYNTHETASE"/>
    <property type="match status" value="1"/>
</dbReference>
<evidence type="ECO:0000256" key="4">
    <source>
        <dbReference type="ARBA" id="ARBA00022840"/>
    </source>
</evidence>
<dbReference type="Proteomes" id="UP000226192">
    <property type="component" value="Unassembled WGS sequence"/>
</dbReference>
<dbReference type="GO" id="GO:0005739">
    <property type="term" value="C:mitochondrion"/>
    <property type="evidence" value="ECO:0007669"/>
    <property type="project" value="TreeGrafter"/>
</dbReference>
<keyword evidence="6" id="KW-0030">Aminoacyl-tRNA synthetase</keyword>
<keyword evidence="5" id="KW-0648">Protein biosynthesis</keyword>
<dbReference type="InterPro" id="IPR004115">
    <property type="entry name" value="GAD-like_sf"/>
</dbReference>
<proteinExistence type="inferred from homology"/>
<evidence type="ECO:0000256" key="1">
    <source>
        <dbReference type="ARBA" id="ARBA00006303"/>
    </source>
</evidence>
<evidence type="ECO:0000256" key="7">
    <source>
        <dbReference type="SAM" id="MobiDB-lite"/>
    </source>
</evidence>
<evidence type="ECO:0000259" key="8">
    <source>
        <dbReference type="PROSITE" id="PS50862"/>
    </source>
</evidence>
<dbReference type="Pfam" id="PF00152">
    <property type="entry name" value="tRNA-synt_2"/>
    <property type="match status" value="1"/>
</dbReference>
<evidence type="ECO:0000313" key="9">
    <source>
        <dbReference type="EMBL" id="PHH66294.1"/>
    </source>
</evidence>
<dbReference type="SUPFAM" id="SSF55681">
    <property type="entry name" value="Class II aaRS and biotin synthetases"/>
    <property type="match status" value="1"/>
</dbReference>
<feature type="compositionally biased region" description="Basic residues" evidence="7">
    <location>
        <begin position="1"/>
        <end position="12"/>
    </location>
</feature>
<dbReference type="GO" id="GO:0004815">
    <property type="term" value="F:aspartate-tRNA ligase activity"/>
    <property type="evidence" value="ECO:0007669"/>
    <property type="project" value="TreeGrafter"/>
</dbReference>
<evidence type="ECO:0000256" key="3">
    <source>
        <dbReference type="ARBA" id="ARBA00022741"/>
    </source>
</evidence>
<sequence>MAWTTRRFHTCKASKTPEPVTEEQTTHNGERQVEADEEKAREVWNKYPTTSLKSKTQPNNTLFGFIGKCRKVGKMLSFAHLTMLSGEQVQICSKAEMDPAAHHKFNHLPAWSPVRLEVYPQDAVQNSSHGNSSRVDTLHIKDCQILNAFPHNIIVTPVTQFPRSQRHLQIRFHPELQARLRFRSWLKAQFTQSLLEKDFIDIETPTLFKPTCEGAREFLVPSRRIGFAYALSQSPQQYKQVLMASGFSRYMQWARCFRDEDLRADRQPEFSQLDLEWAFANADDVRKDISELVLKALSALCPSESYQDVRGYNIPIVAKIPSAPSPDAPPAHKFTAMTYAKSMALYGTDKPDLRIPNRIHTLKKGDVGEILPLLTSLTDPVIDVLHFSLEESRAAEAQEFVTETLNDKMLNLCGLNLQDRPVVIVHGFTSAVRNTPLQDLDYQQLVKLASGGEPLRKGQDCASPLEMGQLRPLLWKALVEKGFMKTPRLGEANSLQFVWVTEFPMFQRLEEREEDLELLFTDPLQAKSAAYDLVLNGVEVGGGSDERIADFQHLFKALSAGCPPHAGFALGFDRLVAIMTDTATDQLRPYGLQCLTNNTT</sequence>
<dbReference type="PANTHER" id="PTHR22594:SF5">
    <property type="entry name" value="ASPARTATE--TRNA LIGASE, MITOCHONDRIAL"/>
    <property type="match status" value="1"/>
</dbReference>
<dbReference type="Gene3D" id="3.30.1360.30">
    <property type="entry name" value="GAD-like domain"/>
    <property type="match status" value="1"/>
</dbReference>
<keyword evidence="3" id="KW-0547">Nucleotide-binding</keyword>
<dbReference type="InterPro" id="IPR004364">
    <property type="entry name" value="Aa-tRNA-synt_II"/>
</dbReference>
<keyword evidence="10" id="KW-1185">Reference proteome</keyword>
<organism evidence="9 10">
    <name type="scientific">Ophiocordyceps australis</name>
    <dbReference type="NCBI Taxonomy" id="1399860"/>
    <lineage>
        <taxon>Eukaryota</taxon>
        <taxon>Fungi</taxon>
        <taxon>Dikarya</taxon>
        <taxon>Ascomycota</taxon>
        <taxon>Pezizomycotina</taxon>
        <taxon>Sordariomycetes</taxon>
        <taxon>Hypocreomycetidae</taxon>
        <taxon>Hypocreales</taxon>
        <taxon>Ophiocordycipitaceae</taxon>
        <taxon>Ophiocordyceps</taxon>
    </lineage>
</organism>
<comment type="similarity">
    <text evidence="1">Belongs to the class-II aminoacyl-tRNA synthetase family. Type 1 subfamily.</text>
</comment>
<keyword evidence="4" id="KW-0067">ATP-binding</keyword>
<dbReference type="PROSITE" id="PS50862">
    <property type="entry name" value="AA_TRNA_LIGASE_II"/>
    <property type="match status" value="1"/>
</dbReference>
<dbReference type="EMBL" id="NJET01000009">
    <property type="protein sequence ID" value="PHH66294.1"/>
    <property type="molecule type" value="Genomic_DNA"/>
</dbReference>
<dbReference type="GO" id="GO:0005524">
    <property type="term" value="F:ATP binding"/>
    <property type="evidence" value="ECO:0007669"/>
    <property type="project" value="UniProtKB-KW"/>
</dbReference>
<dbReference type="STRING" id="1399860.A0A2C5YH25"/>
<dbReference type="AlphaFoldDB" id="A0A2C5YH25"/>
<evidence type="ECO:0000313" key="10">
    <source>
        <dbReference type="Proteomes" id="UP000226192"/>
    </source>
</evidence>
<feature type="region of interest" description="Disordered" evidence="7">
    <location>
        <begin position="1"/>
        <end position="39"/>
    </location>
</feature>
<dbReference type="GO" id="GO:0006422">
    <property type="term" value="P:aspartyl-tRNA aminoacylation"/>
    <property type="evidence" value="ECO:0007669"/>
    <property type="project" value="TreeGrafter"/>
</dbReference>